<dbReference type="GO" id="GO:0008270">
    <property type="term" value="F:zinc ion binding"/>
    <property type="evidence" value="ECO:0007669"/>
    <property type="project" value="UniProtKB-KW"/>
</dbReference>
<feature type="region of interest" description="Disordered" evidence="2">
    <location>
        <begin position="184"/>
        <end position="203"/>
    </location>
</feature>
<dbReference type="Pfam" id="PF14570">
    <property type="entry name" value="zf-RING_4"/>
    <property type="match status" value="1"/>
</dbReference>
<proteinExistence type="predicted"/>
<dbReference type="InterPro" id="IPR039780">
    <property type="entry name" value="Mot2"/>
</dbReference>
<feature type="compositionally biased region" description="Basic residues" evidence="2">
    <location>
        <begin position="22"/>
        <end position="35"/>
    </location>
</feature>
<dbReference type="AlphaFoldDB" id="A0AAV6Y0R4"/>
<dbReference type="CDD" id="cd16618">
    <property type="entry name" value="mRING-HC-C4C4_CNOT4"/>
    <property type="match status" value="1"/>
</dbReference>
<accession>A0AAV6Y0R4</accession>
<feature type="compositionally biased region" description="Basic and acidic residues" evidence="2">
    <location>
        <begin position="74"/>
        <end position="93"/>
    </location>
</feature>
<dbReference type="GO" id="GO:0016567">
    <property type="term" value="P:protein ubiquitination"/>
    <property type="evidence" value="ECO:0007669"/>
    <property type="project" value="TreeGrafter"/>
</dbReference>
<dbReference type="EMBL" id="WHWC01000002">
    <property type="protein sequence ID" value="KAG8388634.1"/>
    <property type="molecule type" value="Genomic_DNA"/>
</dbReference>
<organism evidence="4 5">
    <name type="scientific">Buddleja alternifolia</name>
    <dbReference type="NCBI Taxonomy" id="168488"/>
    <lineage>
        <taxon>Eukaryota</taxon>
        <taxon>Viridiplantae</taxon>
        <taxon>Streptophyta</taxon>
        <taxon>Embryophyta</taxon>
        <taxon>Tracheophyta</taxon>
        <taxon>Spermatophyta</taxon>
        <taxon>Magnoliopsida</taxon>
        <taxon>eudicotyledons</taxon>
        <taxon>Gunneridae</taxon>
        <taxon>Pentapetalae</taxon>
        <taxon>asterids</taxon>
        <taxon>lamiids</taxon>
        <taxon>Lamiales</taxon>
        <taxon>Scrophulariaceae</taxon>
        <taxon>Buddlejeae</taxon>
        <taxon>Buddleja</taxon>
    </lineage>
</organism>
<reference evidence="4" key="1">
    <citation type="submission" date="2019-10" db="EMBL/GenBank/DDBJ databases">
        <authorList>
            <person name="Zhang R."/>
            <person name="Pan Y."/>
            <person name="Wang J."/>
            <person name="Ma R."/>
            <person name="Yu S."/>
        </authorList>
    </citation>
    <scope>NUCLEOTIDE SEQUENCE</scope>
    <source>
        <strain evidence="4">LA-IB0</strain>
        <tissue evidence="4">Leaf</tissue>
    </source>
</reference>
<dbReference type="PANTHER" id="PTHR12603">
    <property type="entry name" value="CCR4-NOT TRANSCRIPTION COMPLEX RELATED"/>
    <property type="match status" value="1"/>
</dbReference>
<dbReference type="GO" id="GO:0030014">
    <property type="term" value="C:CCR4-NOT complex"/>
    <property type="evidence" value="ECO:0007669"/>
    <property type="project" value="InterPro"/>
</dbReference>
<keyword evidence="1" id="KW-0863">Zinc-finger</keyword>
<dbReference type="GO" id="GO:0004842">
    <property type="term" value="F:ubiquitin-protein transferase activity"/>
    <property type="evidence" value="ECO:0007669"/>
    <property type="project" value="InterPro"/>
</dbReference>
<evidence type="ECO:0000256" key="2">
    <source>
        <dbReference type="SAM" id="MobiDB-lite"/>
    </source>
</evidence>
<gene>
    <name evidence="4" type="ORF">BUALT_Bualt02G0145800</name>
</gene>
<sequence>MISDSIPSASVAMAASNPKDFAKKKRANRSAKLKQCKLDARREQWLSQVKNKGVCSKEEVNREGSTPGGPMLHLKNERGRPIEKLEIQPRSEEEIYGDGSSTHHYSDSESSLSNSPTSSVLGSNDSGLNFTGSSSSSSSGQSSISSSSINGCCSGNTSEEDEGDAGDDGCLDDWEVMADALAATDNKQKQHSPNSEFCSSLSEKHENAAELGSQLDATNQPFSGIGLLNANPESGGMTKQGGALNRCAWRPDDAYRPQSLPNLSKQYSFPLSSEKHFGQRGPVWGSKNLGPIPTTCPICFEDLDDTDSVFLPCLCGFRLCLFCHKRILEEDGRCPGCRKPYEFDPVEREATLDGGSLTIKLARSCSMMERS</sequence>
<dbReference type="InterPro" id="IPR039515">
    <property type="entry name" value="NOT4_mRING-HC-C4C4"/>
</dbReference>
<feature type="compositionally biased region" description="Low complexity" evidence="2">
    <location>
        <begin position="131"/>
        <end position="157"/>
    </location>
</feature>
<dbReference type="SUPFAM" id="SSF57850">
    <property type="entry name" value="RING/U-box"/>
    <property type="match status" value="1"/>
</dbReference>
<feature type="compositionally biased region" description="Polar residues" evidence="2">
    <location>
        <begin position="191"/>
        <end position="201"/>
    </location>
</feature>
<evidence type="ECO:0000259" key="3">
    <source>
        <dbReference type="PROSITE" id="PS50089"/>
    </source>
</evidence>
<dbReference type="Proteomes" id="UP000826271">
    <property type="component" value="Unassembled WGS sequence"/>
</dbReference>
<evidence type="ECO:0000256" key="1">
    <source>
        <dbReference type="PROSITE-ProRule" id="PRU00175"/>
    </source>
</evidence>
<comment type="caution">
    <text evidence="4">The sequence shown here is derived from an EMBL/GenBank/DDBJ whole genome shotgun (WGS) entry which is preliminary data.</text>
</comment>
<dbReference type="InterPro" id="IPR013083">
    <property type="entry name" value="Znf_RING/FYVE/PHD"/>
</dbReference>
<keyword evidence="1" id="KW-0479">Metal-binding</keyword>
<keyword evidence="1" id="KW-0862">Zinc</keyword>
<dbReference type="FunFam" id="3.30.40.10:FF:000383">
    <property type="entry name" value="RING/U-box superfamily protein"/>
    <property type="match status" value="1"/>
</dbReference>
<evidence type="ECO:0000313" key="5">
    <source>
        <dbReference type="Proteomes" id="UP000826271"/>
    </source>
</evidence>
<name>A0AAV6Y0R4_9LAMI</name>
<protein>
    <recommendedName>
        <fullName evidence="3">RING-type domain-containing protein</fullName>
    </recommendedName>
</protein>
<dbReference type="Gene3D" id="3.30.40.10">
    <property type="entry name" value="Zinc/RING finger domain, C3HC4 (zinc finger)"/>
    <property type="match status" value="1"/>
</dbReference>
<dbReference type="PROSITE" id="PS50089">
    <property type="entry name" value="ZF_RING_2"/>
    <property type="match status" value="1"/>
</dbReference>
<feature type="domain" description="RING-type" evidence="3">
    <location>
        <begin position="296"/>
        <end position="338"/>
    </location>
</feature>
<feature type="region of interest" description="Disordered" evidence="2">
    <location>
        <begin position="51"/>
        <end position="171"/>
    </location>
</feature>
<evidence type="ECO:0000313" key="4">
    <source>
        <dbReference type="EMBL" id="KAG8388634.1"/>
    </source>
</evidence>
<feature type="compositionally biased region" description="Acidic residues" evidence="2">
    <location>
        <begin position="158"/>
        <end position="171"/>
    </location>
</feature>
<feature type="region of interest" description="Disordered" evidence="2">
    <location>
        <begin position="1"/>
        <end position="35"/>
    </location>
</feature>
<feature type="compositionally biased region" description="Low complexity" evidence="2">
    <location>
        <begin position="99"/>
        <end position="124"/>
    </location>
</feature>
<dbReference type="PANTHER" id="PTHR12603:SF0">
    <property type="entry name" value="CCR4-NOT TRANSCRIPTION COMPLEX SUBUNIT 4"/>
    <property type="match status" value="1"/>
</dbReference>
<dbReference type="InterPro" id="IPR001841">
    <property type="entry name" value="Znf_RING"/>
</dbReference>
<keyword evidence="5" id="KW-1185">Reference proteome</keyword>